<accession>A0A7S1AG48</accession>
<protein>
    <submittedName>
        <fullName evidence="2">Uncharacterized protein</fullName>
    </submittedName>
</protein>
<dbReference type="AlphaFoldDB" id="A0A7S1AG48"/>
<feature type="transmembrane region" description="Helical" evidence="1">
    <location>
        <begin position="349"/>
        <end position="370"/>
    </location>
</feature>
<evidence type="ECO:0000313" key="2">
    <source>
        <dbReference type="EMBL" id="CAD8852918.1"/>
    </source>
</evidence>
<reference evidence="2" key="1">
    <citation type="submission" date="2021-01" db="EMBL/GenBank/DDBJ databases">
        <authorList>
            <person name="Corre E."/>
            <person name="Pelletier E."/>
            <person name="Niang G."/>
            <person name="Scheremetjew M."/>
            <person name="Finn R."/>
            <person name="Kale V."/>
            <person name="Holt S."/>
            <person name="Cochrane G."/>
            <person name="Meng A."/>
            <person name="Brown T."/>
            <person name="Cohen L."/>
        </authorList>
    </citation>
    <scope>NUCLEOTIDE SEQUENCE</scope>
</reference>
<dbReference type="EMBL" id="HBFQ01038452">
    <property type="protein sequence ID" value="CAD8852918.1"/>
    <property type="molecule type" value="Transcribed_RNA"/>
</dbReference>
<feature type="transmembrane region" description="Helical" evidence="1">
    <location>
        <begin position="280"/>
        <end position="299"/>
    </location>
</feature>
<sequence>MAFDGLSAAGWVYSGLSYNKQRFVFDSGMAQGSAHKMQNVRIDQWKLFREDVRDLFTLSTAHMSNYAFMITFIMGSTYFGWTWTVLGWNQRMFIHIGLSHVGTTPLWLALFWGLHWVYSLVFGLLSLWLAVHGALMAQAAAAQLLTQKIRPPIPSAQEVISAGHDLAEFEGTGAKQLMEIPNVLGLRSNRMNRRAVDAAKAHGESKRHGITDDSVVVEGEQTDSSLLPPSQAFVAQVRAVESLHNASHGGPGFSAAFDDHVQVFRQAQASFAAYDVYSRIALDASVTNFLMGISLYYFVFSVGRKEWHKTVWTLSAANVSAWSGLYLAMFLATIILKIDLFVRSKQLRIVTFTLPIGTVLTCVSVSMWSVGGFNLYAPVPSLDVALVSVLGHMLWIFVLAYEARPIKDHPLGLPSNFRAVRYLDVFGWTADSETRKEVVKNEKGQLVSEAVTEAKRIRRDIERILHAHDAQLNDEENEKLMKAATMITKAIRNDSDIKQMIWLLMEKQTENSMKKQFFVHVPSELAQHEHPRNGRVVNLPLLAADTSSLLVQVSLNEPLTRNSSLGISEVDDDEDVSPRGASLRLPYGLPKLPGSRYSDFDMPWRYFRQTAVLVFTCWGVTFIILSLFRLGAITEAPIKPVNTTLPHKPFRLSAFSCNKFLLALADGFEVHAAGRPSSHEDFDHMDGNSYFSLMLAEEIPFQWRSLAITDCEEAACSSLLLLDPSGHAVEERSTHLGSVRTRWTIHPDFTTPLLMISSLPPTVAKELCLRKSPKLQSATPGPGEHWGLMSATAVGELVAFCPRGGHLEPVRAGVDVPRLHVEVIGLQVDSHGVLWTALSSSAGPAELKAWSLNGTLRGTWALPKRRQWVPGMCELSRGVVLADSGGSTSGGAPQLWHVQPQLLGPTDERQSSVTETLSRVM</sequence>
<feature type="transmembrane region" description="Helical" evidence="1">
    <location>
        <begin position="382"/>
        <end position="401"/>
    </location>
</feature>
<keyword evidence="1" id="KW-1133">Transmembrane helix</keyword>
<proteinExistence type="predicted"/>
<gene>
    <name evidence="2" type="ORF">NSCI0253_LOCUS27268</name>
</gene>
<keyword evidence="1" id="KW-0812">Transmembrane</keyword>
<organism evidence="2">
    <name type="scientific">Noctiluca scintillans</name>
    <name type="common">Sea sparkle</name>
    <name type="synonym">Red tide dinoflagellate</name>
    <dbReference type="NCBI Taxonomy" id="2966"/>
    <lineage>
        <taxon>Eukaryota</taxon>
        <taxon>Sar</taxon>
        <taxon>Alveolata</taxon>
        <taxon>Dinophyceae</taxon>
        <taxon>Noctilucales</taxon>
        <taxon>Noctilucaceae</taxon>
        <taxon>Noctiluca</taxon>
    </lineage>
</organism>
<keyword evidence="1" id="KW-0472">Membrane</keyword>
<evidence type="ECO:0000256" key="1">
    <source>
        <dbReference type="SAM" id="Phobius"/>
    </source>
</evidence>
<feature type="transmembrane region" description="Helical" evidence="1">
    <location>
        <begin position="319"/>
        <end position="342"/>
    </location>
</feature>
<name>A0A7S1AG48_NOCSC</name>
<feature type="transmembrane region" description="Helical" evidence="1">
    <location>
        <begin position="611"/>
        <end position="632"/>
    </location>
</feature>
<feature type="transmembrane region" description="Helical" evidence="1">
    <location>
        <begin position="66"/>
        <end position="86"/>
    </location>
</feature>